<evidence type="ECO:0000256" key="3">
    <source>
        <dbReference type="ARBA" id="ARBA00022692"/>
    </source>
</evidence>
<feature type="transmembrane region" description="Helical" evidence="7">
    <location>
        <begin position="345"/>
        <end position="365"/>
    </location>
</feature>
<dbReference type="Pfam" id="PF07690">
    <property type="entry name" value="MFS_1"/>
    <property type="match status" value="1"/>
</dbReference>
<feature type="transmembrane region" description="Helical" evidence="7">
    <location>
        <begin position="42"/>
        <end position="68"/>
    </location>
</feature>
<dbReference type="EMBL" id="JZEE01000540">
    <property type="protein sequence ID" value="KJK63858.1"/>
    <property type="molecule type" value="Genomic_DNA"/>
</dbReference>
<dbReference type="InterPro" id="IPR011701">
    <property type="entry name" value="MFS"/>
</dbReference>
<dbReference type="InterPro" id="IPR036259">
    <property type="entry name" value="MFS_trans_sf"/>
</dbReference>
<comment type="subcellular location">
    <subcellularLocation>
        <location evidence="1">Membrane</location>
        <topology evidence="1">Multi-pass membrane protein</topology>
    </subcellularLocation>
</comment>
<dbReference type="PROSITE" id="PS50850">
    <property type="entry name" value="MFS"/>
    <property type="match status" value="1"/>
</dbReference>
<feature type="transmembrane region" description="Helical" evidence="7">
    <location>
        <begin position="510"/>
        <end position="530"/>
    </location>
</feature>
<dbReference type="OrthoDB" id="10021397at2759"/>
<dbReference type="PANTHER" id="PTHR23501">
    <property type="entry name" value="MAJOR FACILITATOR SUPERFAMILY"/>
    <property type="match status" value="1"/>
</dbReference>
<feature type="transmembrane region" description="Helical" evidence="7">
    <location>
        <begin position="312"/>
        <end position="333"/>
    </location>
</feature>
<gene>
    <name evidence="9" type="ORF">P875_00064674</name>
</gene>
<feature type="transmembrane region" description="Helical" evidence="7">
    <location>
        <begin position="110"/>
        <end position="128"/>
    </location>
</feature>
<reference evidence="9 10" key="1">
    <citation type="submission" date="2015-02" db="EMBL/GenBank/DDBJ databases">
        <title>Draft genome sequence of Aspergillus parasiticus SU-1.</title>
        <authorList>
            <person name="Yu J."/>
            <person name="Fedorova N."/>
            <person name="Yin Y."/>
            <person name="Losada L."/>
            <person name="Zafar N."/>
            <person name="Taujale R."/>
            <person name="Ehrlich K.C."/>
            <person name="Bhatnagar D."/>
            <person name="Cleveland T.E."/>
            <person name="Bennett J.W."/>
            <person name="Nierman W.C."/>
        </authorList>
    </citation>
    <scope>NUCLEOTIDE SEQUENCE [LARGE SCALE GENOMIC DNA]</scope>
    <source>
        <strain evidence="10">ATCC 56775 / NRRL 5862 / SRRC 143 / SU-1</strain>
    </source>
</reference>
<evidence type="ECO:0000259" key="8">
    <source>
        <dbReference type="PROSITE" id="PS50850"/>
    </source>
</evidence>
<accession>A0A0F0ID79</accession>
<dbReference type="Proteomes" id="UP000033540">
    <property type="component" value="Unassembled WGS sequence"/>
</dbReference>
<dbReference type="GO" id="GO:0022857">
    <property type="term" value="F:transmembrane transporter activity"/>
    <property type="evidence" value="ECO:0007669"/>
    <property type="project" value="InterPro"/>
</dbReference>
<evidence type="ECO:0000313" key="10">
    <source>
        <dbReference type="Proteomes" id="UP000033540"/>
    </source>
</evidence>
<evidence type="ECO:0000256" key="5">
    <source>
        <dbReference type="ARBA" id="ARBA00023136"/>
    </source>
</evidence>
<dbReference type="GO" id="GO:0005886">
    <property type="term" value="C:plasma membrane"/>
    <property type="evidence" value="ECO:0007669"/>
    <property type="project" value="TreeGrafter"/>
</dbReference>
<evidence type="ECO:0000313" key="9">
    <source>
        <dbReference type="EMBL" id="KJK63858.1"/>
    </source>
</evidence>
<feature type="transmembrane region" description="Helical" evidence="7">
    <location>
        <begin position="402"/>
        <end position="421"/>
    </location>
</feature>
<evidence type="ECO:0000256" key="7">
    <source>
        <dbReference type="SAM" id="Phobius"/>
    </source>
</evidence>
<dbReference type="Gene3D" id="1.20.1720.10">
    <property type="entry name" value="Multidrug resistance protein D"/>
    <property type="match status" value="1"/>
</dbReference>
<keyword evidence="4 7" id="KW-1133">Transmembrane helix</keyword>
<evidence type="ECO:0000256" key="1">
    <source>
        <dbReference type="ARBA" id="ARBA00004141"/>
    </source>
</evidence>
<feature type="compositionally biased region" description="Basic and acidic residues" evidence="6">
    <location>
        <begin position="8"/>
        <end position="17"/>
    </location>
</feature>
<keyword evidence="2" id="KW-0813">Transport</keyword>
<keyword evidence="3 7" id="KW-0812">Transmembrane</keyword>
<evidence type="ECO:0000256" key="6">
    <source>
        <dbReference type="SAM" id="MobiDB-lite"/>
    </source>
</evidence>
<feature type="domain" description="Major facilitator superfamily (MFS) profile" evidence="8">
    <location>
        <begin position="45"/>
        <end position="533"/>
    </location>
</feature>
<organism evidence="9 10">
    <name type="scientific">Aspergillus parasiticus (strain ATCC 56775 / NRRL 5862 / SRRC 143 / SU-1)</name>
    <dbReference type="NCBI Taxonomy" id="1403190"/>
    <lineage>
        <taxon>Eukaryota</taxon>
        <taxon>Fungi</taxon>
        <taxon>Dikarya</taxon>
        <taxon>Ascomycota</taxon>
        <taxon>Pezizomycotina</taxon>
        <taxon>Eurotiomycetes</taxon>
        <taxon>Eurotiomycetidae</taxon>
        <taxon>Eurotiales</taxon>
        <taxon>Aspergillaceae</taxon>
        <taxon>Aspergillus</taxon>
        <taxon>Aspergillus subgen. Circumdati</taxon>
    </lineage>
</organism>
<feature type="region of interest" description="Disordered" evidence="6">
    <location>
        <begin position="1"/>
        <end position="30"/>
    </location>
</feature>
<dbReference type="Gene3D" id="1.20.1250.20">
    <property type="entry name" value="MFS general substrate transporter like domains"/>
    <property type="match status" value="1"/>
</dbReference>
<feature type="transmembrane region" description="Helical" evidence="7">
    <location>
        <begin position="198"/>
        <end position="218"/>
    </location>
</feature>
<dbReference type="CDD" id="cd17502">
    <property type="entry name" value="MFS_Azr1_MDR_like"/>
    <property type="match status" value="1"/>
</dbReference>
<feature type="transmembrane region" description="Helical" evidence="7">
    <location>
        <begin position="238"/>
        <end position="257"/>
    </location>
</feature>
<dbReference type="PANTHER" id="PTHR23501:SF177">
    <property type="entry name" value="MAJOR FACILITATOR SUPERFAMILY (MFS) PROFILE DOMAIN-CONTAINING PROTEIN-RELATED"/>
    <property type="match status" value="1"/>
</dbReference>
<feature type="transmembrane region" description="Helical" evidence="7">
    <location>
        <begin position="269"/>
        <end position="291"/>
    </location>
</feature>
<evidence type="ECO:0000256" key="2">
    <source>
        <dbReference type="ARBA" id="ARBA00022448"/>
    </source>
</evidence>
<dbReference type="SUPFAM" id="SSF103473">
    <property type="entry name" value="MFS general substrate transporter"/>
    <property type="match status" value="1"/>
</dbReference>
<feature type="transmembrane region" description="Helical" evidence="7">
    <location>
        <begin position="167"/>
        <end position="186"/>
    </location>
</feature>
<feature type="transmembrane region" description="Helical" evidence="7">
    <location>
        <begin position="80"/>
        <end position="98"/>
    </location>
</feature>
<protein>
    <submittedName>
        <fullName evidence="9">Major Facilitator Superfamily protein</fullName>
    </submittedName>
</protein>
<evidence type="ECO:0000256" key="4">
    <source>
        <dbReference type="ARBA" id="ARBA00022989"/>
    </source>
</evidence>
<dbReference type="InterPro" id="IPR020846">
    <property type="entry name" value="MFS_dom"/>
</dbReference>
<feature type="transmembrane region" description="Helical" evidence="7">
    <location>
        <begin position="433"/>
        <end position="453"/>
    </location>
</feature>
<proteinExistence type="predicted"/>
<keyword evidence="5 7" id="KW-0472">Membrane</keyword>
<name>A0A0F0ID79_ASPPU</name>
<feature type="transmembrane region" description="Helical" evidence="7">
    <location>
        <begin position="377"/>
        <end position="396"/>
    </location>
</feature>
<dbReference type="AlphaFoldDB" id="A0A0F0ID79"/>
<sequence>MSSPTPETKNDTDHGHELPSSITSASGPGDDKDLTYATPLRLTMIMCTLSLSTLIAALDLGIVATAIPKITSDFHALDHIGWYSGACFLFVGTTSAPWGKMYKYFSATYIYMTALGLYLVGSVVAAAAPSSIALIIGRALQGWGCAGTLGGSVLIINFTAEPKLRPMLIGLWMGVFMIATTIGPLIGGVFTSEVTWRWCFWVNLPVGGTAMVLQFLFLRMPEHIKPTPATWTEILLHLDLPGWTLLFTSVICFLLAMEWGGLAKEWSDGAVIATLTLWVVLSIAFVVVEWFQRDYAMMPLRMLKPRTSWSHLLYAWITNLGNFQILFYLPIYFQSVHGSSAIMSGVYSLPFMAFYAFGAIISGILVGKTRLLQPIELVSGLVTVLGATLIYCIDIGTPKAWWIGAQVTFGLGIGLGNQVPVTALQGFATPETVAATMGVAFMCQAISGAYFVAAGNSIFNNYMLKTLSVTAPQLNSSEISYMGVTELKNAFHGEDLALIRQAYMVGIKDVFAFALAGACLTVILALMVPFKKLPDHEAKKAEDKEAADKAS</sequence>
<comment type="caution">
    <text evidence="9">The sequence shown here is derived from an EMBL/GenBank/DDBJ whole genome shotgun (WGS) entry which is preliminary data.</text>
</comment>